<gene>
    <name evidence="3" type="primary">LOC104249111</name>
</gene>
<evidence type="ECO:0000313" key="3">
    <source>
        <dbReference type="RefSeq" id="XP_009803792.1"/>
    </source>
</evidence>
<sequence length="46" mass="5150">MSSNFGDGYATRSDEEGFGGIYGGNKEDEEKVVKSKKRRRHVISVK</sequence>
<feature type="compositionally biased region" description="Basic residues" evidence="1">
    <location>
        <begin position="34"/>
        <end position="46"/>
    </location>
</feature>
<reference evidence="3" key="2">
    <citation type="submission" date="2025-08" db="UniProtKB">
        <authorList>
            <consortium name="RefSeq"/>
        </authorList>
    </citation>
    <scope>IDENTIFICATION</scope>
    <source>
        <tissue evidence="3">Leaf</tissue>
    </source>
</reference>
<accession>A0A1U7YI57</accession>
<organism evidence="2 3">
    <name type="scientific">Nicotiana sylvestris</name>
    <name type="common">Wood tobacco</name>
    <name type="synonym">South American tobacco</name>
    <dbReference type="NCBI Taxonomy" id="4096"/>
    <lineage>
        <taxon>Eukaryota</taxon>
        <taxon>Viridiplantae</taxon>
        <taxon>Streptophyta</taxon>
        <taxon>Embryophyta</taxon>
        <taxon>Tracheophyta</taxon>
        <taxon>Spermatophyta</taxon>
        <taxon>Magnoliopsida</taxon>
        <taxon>eudicotyledons</taxon>
        <taxon>Gunneridae</taxon>
        <taxon>Pentapetalae</taxon>
        <taxon>asterids</taxon>
        <taxon>lamiids</taxon>
        <taxon>Solanales</taxon>
        <taxon>Solanaceae</taxon>
        <taxon>Nicotianoideae</taxon>
        <taxon>Nicotianeae</taxon>
        <taxon>Nicotiana</taxon>
    </lineage>
</organism>
<dbReference type="Proteomes" id="UP000189701">
    <property type="component" value="Unplaced"/>
</dbReference>
<name>A0A1U7YI57_NICSY</name>
<keyword evidence="2" id="KW-1185">Reference proteome</keyword>
<dbReference type="PANTHER" id="PTHR36410:SF1">
    <property type="entry name" value="EXPRESSED PROTEIN"/>
    <property type="match status" value="1"/>
</dbReference>
<dbReference type="AlphaFoldDB" id="A0A1U7YI57"/>
<evidence type="ECO:0000313" key="2">
    <source>
        <dbReference type="Proteomes" id="UP000189701"/>
    </source>
</evidence>
<dbReference type="RefSeq" id="XP_009803792.1">
    <property type="nucleotide sequence ID" value="XM_009805490.1"/>
</dbReference>
<reference evidence="2" key="1">
    <citation type="journal article" date="2013" name="Genome Biol.">
        <title>Reference genomes and transcriptomes of Nicotiana sylvestris and Nicotiana tomentosiformis.</title>
        <authorList>
            <person name="Sierro N."/>
            <person name="Battey J.N."/>
            <person name="Ouadi S."/>
            <person name="Bovet L."/>
            <person name="Goepfert S."/>
            <person name="Bakaher N."/>
            <person name="Peitsch M.C."/>
            <person name="Ivanov N.V."/>
        </authorList>
    </citation>
    <scope>NUCLEOTIDE SEQUENCE [LARGE SCALE GENOMIC DNA]</scope>
</reference>
<evidence type="ECO:0000256" key="1">
    <source>
        <dbReference type="SAM" id="MobiDB-lite"/>
    </source>
</evidence>
<feature type="region of interest" description="Disordered" evidence="1">
    <location>
        <begin position="1"/>
        <end position="46"/>
    </location>
</feature>
<protein>
    <submittedName>
        <fullName evidence="3">Uncharacterized protein LOC104249111</fullName>
    </submittedName>
</protein>
<proteinExistence type="predicted"/>
<dbReference type="PANTHER" id="PTHR36410">
    <property type="entry name" value="EXPRESSED PROTEIN"/>
    <property type="match status" value="1"/>
</dbReference>